<dbReference type="InterPro" id="IPR036343">
    <property type="entry name" value="GluRdtase_N_sf"/>
</dbReference>
<evidence type="ECO:0000256" key="8">
    <source>
        <dbReference type="HAMAP-Rule" id="MF_00087"/>
    </source>
</evidence>
<evidence type="ECO:0000313" key="17">
    <source>
        <dbReference type="EMBL" id="QIK72778.1"/>
    </source>
</evidence>
<evidence type="ECO:0000313" key="18">
    <source>
        <dbReference type="Proteomes" id="UP000501058"/>
    </source>
</evidence>
<comment type="pathway">
    <text evidence="1 8 13">Porphyrin-containing compound metabolism; protoporphyrin-IX biosynthesis; 5-aminolevulinate from L-glutamyl-tRNA(Glu): step 1/2.</text>
</comment>
<evidence type="ECO:0000256" key="13">
    <source>
        <dbReference type="RuleBase" id="RU000584"/>
    </source>
</evidence>
<dbReference type="Pfam" id="PF05201">
    <property type="entry name" value="GlutR_N"/>
    <property type="match status" value="1"/>
</dbReference>
<comment type="miscellaneous">
    <text evidence="8">During catalysis, the active site Cys acts as a nucleophile attacking the alpha-carbonyl group of tRNA-bound glutamate with the formation of a thioester intermediate between enzyme and glutamate, and the concomitant release of tRNA(Glu). The thioester intermediate is finally reduced by direct hydride transfer from NADPH, to form the product GSA.</text>
</comment>
<dbReference type="AlphaFoldDB" id="A0A6G7Y801"/>
<evidence type="ECO:0000256" key="3">
    <source>
        <dbReference type="ARBA" id="ARBA00012970"/>
    </source>
</evidence>
<organism evidence="17 18">
    <name type="scientific">Propioniciclava coleopterorum</name>
    <dbReference type="NCBI Taxonomy" id="2714937"/>
    <lineage>
        <taxon>Bacteria</taxon>
        <taxon>Bacillati</taxon>
        <taxon>Actinomycetota</taxon>
        <taxon>Actinomycetes</taxon>
        <taxon>Propionibacteriales</taxon>
        <taxon>Propionibacteriaceae</taxon>
        <taxon>Propioniciclava</taxon>
    </lineage>
</organism>
<feature type="domain" description="Glutamyl-tRNA reductase N-terminal" evidence="16">
    <location>
        <begin position="6"/>
        <end position="147"/>
    </location>
</feature>
<dbReference type="HAMAP" id="MF_00087">
    <property type="entry name" value="Glu_tRNA_reductase"/>
    <property type="match status" value="1"/>
</dbReference>
<feature type="binding site" evidence="8 11">
    <location>
        <begin position="179"/>
        <end position="184"/>
    </location>
    <ligand>
        <name>NADP(+)</name>
        <dbReference type="ChEBI" id="CHEBI:58349"/>
    </ligand>
</feature>
<dbReference type="PIRSF" id="PIRSF000445">
    <property type="entry name" value="4pyrrol_synth_GluRdtase"/>
    <property type="match status" value="1"/>
</dbReference>
<dbReference type="InterPro" id="IPR036453">
    <property type="entry name" value="GluRdtase_dimer_dom_sf"/>
</dbReference>
<evidence type="ECO:0000256" key="2">
    <source>
        <dbReference type="ARBA" id="ARBA00005916"/>
    </source>
</evidence>
<comment type="function">
    <text evidence="8">Catalyzes the NADPH-dependent reduction of glutamyl-tRNA(Glu) to glutamate 1-semialdehyde (GSA).</text>
</comment>
<feature type="domain" description="Quinate/shikimate 5-dehydrogenase/glutamyl-tRNA reductase" evidence="15">
    <location>
        <begin position="169"/>
        <end position="292"/>
    </location>
</feature>
<feature type="site" description="Important for activity" evidence="8 12">
    <location>
        <position position="92"/>
    </location>
</feature>
<dbReference type="Pfam" id="PF01488">
    <property type="entry name" value="Shikimate_DH"/>
    <property type="match status" value="1"/>
</dbReference>
<evidence type="ECO:0000256" key="1">
    <source>
        <dbReference type="ARBA" id="ARBA00005059"/>
    </source>
</evidence>
<comment type="subunit">
    <text evidence="8">Homodimer.</text>
</comment>
<dbReference type="PANTHER" id="PTHR43013:SF1">
    <property type="entry name" value="GLUTAMYL-TRNA REDUCTASE"/>
    <property type="match status" value="1"/>
</dbReference>
<dbReference type="GO" id="GO:0019353">
    <property type="term" value="P:protoporphyrinogen IX biosynthetic process from glutamate"/>
    <property type="evidence" value="ECO:0007669"/>
    <property type="project" value="TreeGrafter"/>
</dbReference>
<dbReference type="SUPFAM" id="SSF51735">
    <property type="entry name" value="NAD(P)-binding Rossmann-fold domains"/>
    <property type="match status" value="1"/>
</dbReference>
<dbReference type="UniPathway" id="UPA00251">
    <property type="reaction ID" value="UER00316"/>
</dbReference>
<dbReference type="SUPFAM" id="SSF69075">
    <property type="entry name" value="Glutamyl tRNA-reductase dimerization domain"/>
    <property type="match status" value="1"/>
</dbReference>
<evidence type="ECO:0000256" key="5">
    <source>
        <dbReference type="ARBA" id="ARBA00023002"/>
    </source>
</evidence>
<evidence type="ECO:0000256" key="10">
    <source>
        <dbReference type="PIRSR" id="PIRSR000445-2"/>
    </source>
</evidence>
<comment type="domain">
    <text evidence="8">Possesses an unusual extended V-shaped dimeric structure with each monomer consisting of three distinct domains arranged along a curved 'spinal' alpha-helix. The N-terminal catalytic domain specifically recognizes the glutamate moiety of the substrate. The second domain is the NADPH-binding domain, and the third C-terminal domain is responsible for dimerization.</text>
</comment>
<dbReference type="InterPro" id="IPR015895">
    <property type="entry name" value="4pyrrol_synth_GluRdtase_N"/>
</dbReference>
<dbReference type="Gene3D" id="3.40.50.720">
    <property type="entry name" value="NAD(P)-binding Rossmann-like Domain"/>
    <property type="match status" value="1"/>
</dbReference>
<dbReference type="GO" id="GO:0050661">
    <property type="term" value="F:NADP binding"/>
    <property type="evidence" value="ECO:0007669"/>
    <property type="project" value="InterPro"/>
</dbReference>
<evidence type="ECO:0000259" key="16">
    <source>
        <dbReference type="Pfam" id="PF05201"/>
    </source>
</evidence>
<dbReference type="Pfam" id="PF00745">
    <property type="entry name" value="GlutR_dimer"/>
    <property type="match status" value="1"/>
</dbReference>
<keyword evidence="6 8" id="KW-0627">Porphyrin biosynthesis</keyword>
<keyword evidence="5 8" id="KW-0560">Oxidoreductase</keyword>
<dbReference type="SUPFAM" id="SSF69742">
    <property type="entry name" value="Glutamyl tRNA-reductase catalytic, N-terminal domain"/>
    <property type="match status" value="1"/>
</dbReference>
<dbReference type="RefSeq" id="WP_166233853.1">
    <property type="nucleotide sequence ID" value="NZ_CP049865.1"/>
</dbReference>
<accession>A0A6G7Y801</accession>
<dbReference type="InterPro" id="IPR015896">
    <property type="entry name" value="4pyrrol_synth_GluRdtase_dimer"/>
</dbReference>
<dbReference type="Proteomes" id="UP000501058">
    <property type="component" value="Chromosome"/>
</dbReference>
<dbReference type="NCBIfam" id="NF000750">
    <property type="entry name" value="PRK00045.3-4"/>
    <property type="match status" value="1"/>
</dbReference>
<evidence type="ECO:0000259" key="14">
    <source>
        <dbReference type="Pfam" id="PF00745"/>
    </source>
</evidence>
<dbReference type="PROSITE" id="PS00747">
    <property type="entry name" value="GLUTR"/>
    <property type="match status" value="1"/>
</dbReference>
<dbReference type="EC" id="1.2.1.70" evidence="3 8"/>
<feature type="binding site" evidence="8 10">
    <location>
        <position position="102"/>
    </location>
    <ligand>
        <name>substrate</name>
    </ligand>
</feature>
<sequence length="454" mass="47637">MTLHLISVHHAEHGLAAVEAVTPQVAGLGRRLLADDAVRGAVVLATCNRVEVYVDADAPADHVAGRVRAALGDAEPHEGPLAVREDADALRHLFDVGAGLDSMVVGEREIAGQLRRALKAAHRDGTSSGLLTETIEQALRTSRKVAHLTRLATTGRSVVAVGLDMIAREWPATRVLLVGTGAYAGAVVAALRERGCADIAVHSSSGRAAAFAASHPGTRAASASLVEALRDTDVVLTCRGLGRPVLTAPLLAEATDGRAAPLAVLDLAVARDVDPAAGRLPGVLLVDLPTIQRHVPEASRREVGRARNLVDEGVKDLVTRLKGREMDPAVIALRDTVNAMVADEVARLPQGRPVTGEEAAHALRRLAARLVHVPSVRARKAAQEGRAEEYLSALSELWGIEPAVQPLLANLEVGGADERDVDAAVPPDTLDCDTCPITGLRLSDLGARPELEAM</sequence>
<dbReference type="InterPro" id="IPR000343">
    <property type="entry name" value="4pyrrol_synth_GluRdtase"/>
</dbReference>
<protein>
    <recommendedName>
        <fullName evidence="3 8">Glutamyl-tRNA reductase</fullName>
        <shortName evidence="8">GluTR</shortName>
        <ecNumber evidence="3 8">1.2.1.70</ecNumber>
    </recommendedName>
</protein>
<evidence type="ECO:0000259" key="15">
    <source>
        <dbReference type="Pfam" id="PF01488"/>
    </source>
</evidence>
<dbReference type="EMBL" id="CP049865">
    <property type="protein sequence ID" value="QIK72778.1"/>
    <property type="molecule type" value="Genomic_DNA"/>
</dbReference>
<evidence type="ECO:0000256" key="4">
    <source>
        <dbReference type="ARBA" id="ARBA00022857"/>
    </source>
</evidence>
<dbReference type="PANTHER" id="PTHR43013">
    <property type="entry name" value="GLUTAMYL-TRNA REDUCTASE"/>
    <property type="match status" value="1"/>
</dbReference>
<keyword evidence="18" id="KW-1185">Reference proteome</keyword>
<comment type="similarity">
    <text evidence="2 8 13">Belongs to the glutamyl-tRNA reductase family.</text>
</comment>
<evidence type="ECO:0000256" key="7">
    <source>
        <dbReference type="ARBA" id="ARBA00047464"/>
    </source>
</evidence>
<evidence type="ECO:0000256" key="12">
    <source>
        <dbReference type="PIRSR" id="PIRSR000445-4"/>
    </source>
</evidence>
<evidence type="ECO:0000256" key="11">
    <source>
        <dbReference type="PIRSR" id="PIRSR000445-3"/>
    </source>
</evidence>
<feature type="binding site" evidence="8 10">
    <location>
        <begin position="107"/>
        <end position="109"/>
    </location>
    <ligand>
        <name>substrate</name>
    </ligand>
</feature>
<feature type="active site" description="Nucleophile" evidence="8 9">
    <location>
        <position position="47"/>
    </location>
</feature>
<feature type="binding site" evidence="8 10">
    <location>
        <position position="113"/>
    </location>
    <ligand>
        <name>substrate</name>
    </ligand>
</feature>
<proteinExistence type="inferred from homology"/>
<name>A0A6G7Y801_9ACTN</name>
<dbReference type="InterPro" id="IPR036291">
    <property type="entry name" value="NAD(P)-bd_dom_sf"/>
</dbReference>
<evidence type="ECO:0000256" key="9">
    <source>
        <dbReference type="PIRSR" id="PIRSR000445-1"/>
    </source>
</evidence>
<feature type="domain" description="Tetrapyrrole biosynthesis glutamyl-tRNA reductase dimerisation" evidence="14">
    <location>
        <begin position="305"/>
        <end position="399"/>
    </location>
</feature>
<dbReference type="Gene3D" id="3.30.460.30">
    <property type="entry name" value="Glutamyl-tRNA reductase, N-terminal domain"/>
    <property type="match status" value="1"/>
</dbReference>
<keyword evidence="4 8" id="KW-0521">NADP</keyword>
<feature type="binding site" evidence="8 10">
    <location>
        <begin position="46"/>
        <end position="49"/>
    </location>
    <ligand>
        <name>substrate</name>
    </ligand>
</feature>
<comment type="catalytic activity">
    <reaction evidence="7 8 13">
        <text>(S)-4-amino-5-oxopentanoate + tRNA(Glu) + NADP(+) = L-glutamyl-tRNA(Glu) + NADPH + H(+)</text>
        <dbReference type="Rhea" id="RHEA:12344"/>
        <dbReference type="Rhea" id="RHEA-COMP:9663"/>
        <dbReference type="Rhea" id="RHEA-COMP:9680"/>
        <dbReference type="ChEBI" id="CHEBI:15378"/>
        <dbReference type="ChEBI" id="CHEBI:57501"/>
        <dbReference type="ChEBI" id="CHEBI:57783"/>
        <dbReference type="ChEBI" id="CHEBI:58349"/>
        <dbReference type="ChEBI" id="CHEBI:78442"/>
        <dbReference type="ChEBI" id="CHEBI:78520"/>
        <dbReference type="EC" id="1.2.1.70"/>
    </reaction>
</comment>
<dbReference type="NCBIfam" id="TIGR01035">
    <property type="entry name" value="hemA"/>
    <property type="match status" value="1"/>
</dbReference>
<dbReference type="GO" id="GO:0008883">
    <property type="term" value="F:glutamyl-tRNA reductase activity"/>
    <property type="evidence" value="ECO:0007669"/>
    <property type="project" value="UniProtKB-UniRule"/>
</dbReference>
<dbReference type="InterPro" id="IPR006151">
    <property type="entry name" value="Shikm_DH/Glu-tRNA_Rdtase"/>
</dbReference>
<gene>
    <name evidence="8" type="primary">hemA</name>
    <name evidence="17" type="ORF">G7070_11460</name>
</gene>
<reference evidence="17 18" key="1">
    <citation type="submission" date="2020-03" db="EMBL/GenBank/DDBJ databases">
        <title>Propioniciclava sp. nov., isolated from Hydrophilus acuminatus.</title>
        <authorList>
            <person name="Hyun D.-W."/>
            <person name="Bae J.-W."/>
        </authorList>
    </citation>
    <scope>NUCLEOTIDE SEQUENCE [LARGE SCALE GENOMIC DNA]</scope>
    <source>
        <strain evidence="17 18">HDW11</strain>
    </source>
</reference>
<dbReference type="KEGG" id="prv:G7070_11460"/>
<dbReference type="InterPro" id="IPR018214">
    <property type="entry name" value="GluRdtase_CS"/>
</dbReference>
<evidence type="ECO:0000256" key="6">
    <source>
        <dbReference type="ARBA" id="ARBA00023244"/>
    </source>
</evidence>